<evidence type="ECO:0000313" key="3">
    <source>
        <dbReference type="Proteomes" id="UP000635565"/>
    </source>
</evidence>
<gene>
    <name evidence="2" type="ORF">KSZ_16240</name>
</gene>
<dbReference type="PANTHER" id="PTHR42831">
    <property type="entry name" value="FE-S PROTEIN MATURATION AUXILIARY FACTOR YITW"/>
    <property type="match status" value="1"/>
</dbReference>
<dbReference type="SUPFAM" id="SSF117916">
    <property type="entry name" value="Fe-S cluster assembly (FSCA) domain-like"/>
    <property type="match status" value="1"/>
</dbReference>
<accession>A0ABQ3VD81</accession>
<dbReference type="EMBL" id="BNJJ01000004">
    <property type="protein sequence ID" value="GHO83618.1"/>
    <property type="molecule type" value="Genomic_DNA"/>
</dbReference>
<dbReference type="Pfam" id="PF01883">
    <property type="entry name" value="FeS_assembly_P"/>
    <property type="match status" value="1"/>
</dbReference>
<dbReference type="Proteomes" id="UP000635565">
    <property type="component" value="Unassembled WGS sequence"/>
</dbReference>
<comment type="caution">
    <text evidence="2">The sequence shown here is derived from an EMBL/GenBank/DDBJ whole genome shotgun (WGS) entry which is preliminary data.</text>
</comment>
<keyword evidence="3" id="KW-1185">Reference proteome</keyword>
<evidence type="ECO:0000313" key="2">
    <source>
        <dbReference type="EMBL" id="GHO83618.1"/>
    </source>
</evidence>
<proteinExistence type="predicted"/>
<evidence type="ECO:0000259" key="1">
    <source>
        <dbReference type="Pfam" id="PF01883"/>
    </source>
</evidence>
<dbReference type="RefSeq" id="WP_201361283.1">
    <property type="nucleotide sequence ID" value="NZ_BNJJ01000004.1"/>
</dbReference>
<name>A0ABQ3VD81_9CHLR</name>
<dbReference type="Gene3D" id="3.30.300.130">
    <property type="entry name" value="Fe-S cluster assembly (FSCA)"/>
    <property type="match status" value="1"/>
</dbReference>
<dbReference type="InterPro" id="IPR002744">
    <property type="entry name" value="MIP18-like"/>
</dbReference>
<sequence length="106" mass="11589">MDIPTSENTRALIAEALRHVYDPELGVNVIDLGLVYAIDVNANGHATIDMTLTTPGCPMHEALSDGVEAALQGIPGLTSREIHLIWEPPWDPSRMTEEGRRLLGFN</sequence>
<dbReference type="InterPro" id="IPR034904">
    <property type="entry name" value="FSCA_dom_sf"/>
</dbReference>
<feature type="domain" description="MIP18 family-like" evidence="1">
    <location>
        <begin position="13"/>
        <end position="83"/>
    </location>
</feature>
<protein>
    <recommendedName>
        <fullName evidence="1">MIP18 family-like domain-containing protein</fullName>
    </recommendedName>
</protein>
<dbReference type="PANTHER" id="PTHR42831:SF1">
    <property type="entry name" value="FE-S PROTEIN MATURATION AUXILIARY FACTOR YITW"/>
    <property type="match status" value="1"/>
</dbReference>
<organism evidence="2 3">
    <name type="scientific">Dictyobacter formicarum</name>
    <dbReference type="NCBI Taxonomy" id="2778368"/>
    <lineage>
        <taxon>Bacteria</taxon>
        <taxon>Bacillati</taxon>
        <taxon>Chloroflexota</taxon>
        <taxon>Ktedonobacteria</taxon>
        <taxon>Ktedonobacterales</taxon>
        <taxon>Dictyobacteraceae</taxon>
        <taxon>Dictyobacter</taxon>
    </lineage>
</organism>
<reference evidence="2 3" key="1">
    <citation type="journal article" date="2021" name="Int. J. Syst. Evol. Microbiol.">
        <title>Reticulibacter mediterranei gen. nov., sp. nov., within the new family Reticulibacteraceae fam. nov., and Ktedonospora formicarum gen. nov., sp. nov., Ktedonobacter robiniae sp. nov., Dictyobacter formicarum sp. nov. and Dictyobacter arantiisoli sp. nov., belonging to the class Ktedonobacteria.</title>
        <authorList>
            <person name="Yabe S."/>
            <person name="Zheng Y."/>
            <person name="Wang C.M."/>
            <person name="Sakai Y."/>
            <person name="Abe K."/>
            <person name="Yokota A."/>
            <person name="Donadio S."/>
            <person name="Cavaletti L."/>
            <person name="Monciardini P."/>
        </authorList>
    </citation>
    <scope>NUCLEOTIDE SEQUENCE [LARGE SCALE GENOMIC DNA]</scope>
    <source>
        <strain evidence="2 3">SOSP1-9</strain>
    </source>
</reference>
<dbReference type="InterPro" id="IPR052339">
    <property type="entry name" value="Fe-S_Maturation_MIP18"/>
</dbReference>